<evidence type="ECO:0000313" key="3">
    <source>
        <dbReference type="EMBL" id="SFL44820.1"/>
    </source>
</evidence>
<dbReference type="RefSeq" id="WP_093090116.1">
    <property type="nucleotide sequence ID" value="NZ_FOTQ01000001.1"/>
</dbReference>
<evidence type="ECO:0000256" key="1">
    <source>
        <dbReference type="SAM" id="Coils"/>
    </source>
</evidence>
<name>A0A1I4HSM8_9RHOB</name>
<feature type="region of interest" description="Disordered" evidence="2">
    <location>
        <begin position="658"/>
        <end position="681"/>
    </location>
</feature>
<dbReference type="InterPro" id="IPR056909">
    <property type="entry name" value="SU10_portal"/>
</dbReference>
<dbReference type="OrthoDB" id="5464900at2"/>
<keyword evidence="4" id="KW-1185">Reference proteome</keyword>
<gene>
    <name evidence="3" type="ORF">SAMN04488042_101236</name>
</gene>
<dbReference type="EMBL" id="FOTQ01000001">
    <property type="protein sequence ID" value="SFL44820.1"/>
    <property type="molecule type" value="Genomic_DNA"/>
</dbReference>
<dbReference type="Proteomes" id="UP000199144">
    <property type="component" value="Unassembled WGS sequence"/>
</dbReference>
<feature type="compositionally biased region" description="Polar residues" evidence="2">
    <location>
        <begin position="658"/>
        <end position="667"/>
    </location>
</feature>
<proteinExistence type="predicted"/>
<keyword evidence="1" id="KW-0175">Coiled coil</keyword>
<protein>
    <recommendedName>
        <fullName evidence="5">Portal protein</fullName>
    </recommendedName>
</protein>
<evidence type="ECO:0000313" key="4">
    <source>
        <dbReference type="Proteomes" id="UP000199144"/>
    </source>
</evidence>
<dbReference type="Pfam" id="PF23899">
    <property type="entry name" value="SU10_portal"/>
    <property type="match status" value="1"/>
</dbReference>
<dbReference type="STRING" id="254406.SAMN04488042_101236"/>
<feature type="coiled-coil region" evidence="1">
    <location>
        <begin position="572"/>
        <end position="623"/>
    </location>
</feature>
<reference evidence="3 4" key="1">
    <citation type="submission" date="2016-10" db="EMBL/GenBank/DDBJ databases">
        <authorList>
            <person name="de Groot N.N."/>
        </authorList>
    </citation>
    <scope>NUCLEOTIDE SEQUENCE [LARGE SCALE GENOMIC DNA]</scope>
    <source>
        <strain evidence="3 4">DSM 15283</strain>
    </source>
</reference>
<dbReference type="AlphaFoldDB" id="A0A1I4HSM8"/>
<accession>A0A1I4HSM8</accession>
<sequence>MIKQTKKQEDLRGILQQEIANAENVDQQAMQQQHEEALNYYFGNAPGRTQDADPRVPEDRAAIVSTDVGDMVNAVLAQLTPMLSTDALVEFEAKGKEDEEHARAESNAVNHVIIEQNAGFLELQEAIKDALLLRNCAAKIRVEDEVSTRSIPLTDDNGDPFPNEVIAALLIPRAPNERRELKKDKIIVTTTDRAFLFDAVPFENIIYTANATDTEIQNLSFFAERLYYTRSELIKMGYKRQIVDELQHVTGEQNITPRARDKSHQQTRYASSTPQQYIECYECYVMADLDDDGIAERYRVLLASNYVLDYEPAEVIPYAVGTAFLSSHRIAGESLFDRLKSVQDYKTEFMRNWVDNQQRMIFGTWIGDPHIHNFDDMAQGSNAVRTKDMNRIPVKVEHRDLGPSILAALEYQDKRRTEKGGAALDMMSADAQLVGETAYGIERQYAQRELMVTFMGRNLAETFIRPIYLLMHYFMRTYSNAPLELKMAGEWTSVDPTQWRARQRCSVKAGLSAGERTHMQRTLQQLLSFQLQAIQAGQNGVLADISTVYNTVMDWCNFAGLDNGDSYVINPKSQAAQQAAQQNVQAQQQQAQAQQQAQQQLIQLQMQLEMAKLQQAAKEADDELSYKYWSDRLQSETKEAEIVAKGITDLNKVQLEGQQREAQQARTNGAAERATNAGENT</sequence>
<organism evidence="3 4">
    <name type="scientific">Shimia aestuarii</name>
    <dbReference type="NCBI Taxonomy" id="254406"/>
    <lineage>
        <taxon>Bacteria</taxon>
        <taxon>Pseudomonadati</taxon>
        <taxon>Pseudomonadota</taxon>
        <taxon>Alphaproteobacteria</taxon>
        <taxon>Rhodobacterales</taxon>
        <taxon>Roseobacteraceae</taxon>
    </lineage>
</organism>
<evidence type="ECO:0008006" key="5">
    <source>
        <dbReference type="Google" id="ProtNLM"/>
    </source>
</evidence>
<evidence type="ECO:0000256" key="2">
    <source>
        <dbReference type="SAM" id="MobiDB-lite"/>
    </source>
</evidence>